<evidence type="ECO:0000313" key="9">
    <source>
        <dbReference type="EMBL" id="KAG0255479.1"/>
    </source>
</evidence>
<gene>
    <name evidence="9" type="ORF">BG011_005089</name>
</gene>
<evidence type="ECO:0000256" key="7">
    <source>
        <dbReference type="ARBA" id="ARBA00023136"/>
    </source>
</evidence>
<comment type="caution">
    <text evidence="9">The sequence shown here is derived from an EMBL/GenBank/DDBJ whole genome shotgun (WGS) entry which is preliminary data.</text>
</comment>
<evidence type="ECO:0000313" key="10">
    <source>
        <dbReference type="Proteomes" id="UP000726737"/>
    </source>
</evidence>
<feature type="non-terminal residue" evidence="9">
    <location>
        <position position="1"/>
    </location>
</feature>
<protein>
    <submittedName>
        <fullName evidence="9">Uncharacterized protein</fullName>
    </submittedName>
</protein>
<evidence type="ECO:0000256" key="5">
    <source>
        <dbReference type="ARBA" id="ARBA00022989"/>
    </source>
</evidence>
<dbReference type="GO" id="GO:0005254">
    <property type="term" value="F:chloride channel activity"/>
    <property type="evidence" value="ECO:0007669"/>
    <property type="project" value="InterPro"/>
</dbReference>
<dbReference type="PANTHER" id="PTHR33281:SF19">
    <property type="entry name" value="VOLTAGE-DEPENDENT ANION CHANNEL-FORMING PROTEIN YNEE"/>
    <property type="match status" value="1"/>
</dbReference>
<sequence length="97" mass="10977">MNERTSSYFKRPAEYYRKNEWTYPDTLRIRGSVIPAVLPDVLIITGFSATVMFIETTGIVGRTLNVASVIVPALSVVVGLILAFRTNTAYDRYWEGR</sequence>
<keyword evidence="7 8" id="KW-0472">Membrane</keyword>
<dbReference type="InterPro" id="IPR044669">
    <property type="entry name" value="YneE/VCCN1/2-like"/>
</dbReference>
<evidence type="ECO:0000256" key="3">
    <source>
        <dbReference type="ARBA" id="ARBA00022475"/>
    </source>
</evidence>
<name>A0A9P6PY34_9FUNG</name>
<evidence type="ECO:0000256" key="2">
    <source>
        <dbReference type="ARBA" id="ARBA00022448"/>
    </source>
</evidence>
<keyword evidence="2" id="KW-0813">Transport</keyword>
<keyword evidence="5 8" id="KW-1133">Transmembrane helix</keyword>
<proteinExistence type="predicted"/>
<dbReference type="AlphaFoldDB" id="A0A9P6PY34"/>
<dbReference type="OrthoDB" id="1368at2759"/>
<accession>A0A9P6PY34</accession>
<dbReference type="GO" id="GO:0005886">
    <property type="term" value="C:plasma membrane"/>
    <property type="evidence" value="ECO:0007669"/>
    <property type="project" value="UniProtKB-SubCell"/>
</dbReference>
<evidence type="ECO:0000256" key="8">
    <source>
        <dbReference type="SAM" id="Phobius"/>
    </source>
</evidence>
<keyword evidence="6" id="KW-0406">Ion transport</keyword>
<feature type="transmembrane region" description="Helical" evidence="8">
    <location>
        <begin position="33"/>
        <end position="54"/>
    </location>
</feature>
<feature type="transmembrane region" description="Helical" evidence="8">
    <location>
        <begin position="66"/>
        <end position="84"/>
    </location>
</feature>
<comment type="subcellular location">
    <subcellularLocation>
        <location evidence="1">Cell membrane</location>
        <topology evidence="1">Multi-pass membrane protein</topology>
    </subcellularLocation>
</comment>
<organism evidence="9 10">
    <name type="scientific">Mortierella polycephala</name>
    <dbReference type="NCBI Taxonomy" id="41804"/>
    <lineage>
        <taxon>Eukaryota</taxon>
        <taxon>Fungi</taxon>
        <taxon>Fungi incertae sedis</taxon>
        <taxon>Mucoromycota</taxon>
        <taxon>Mortierellomycotina</taxon>
        <taxon>Mortierellomycetes</taxon>
        <taxon>Mortierellales</taxon>
        <taxon>Mortierellaceae</taxon>
        <taxon>Mortierella</taxon>
    </lineage>
</organism>
<dbReference type="Proteomes" id="UP000726737">
    <property type="component" value="Unassembled WGS sequence"/>
</dbReference>
<dbReference type="PANTHER" id="PTHR33281">
    <property type="entry name" value="UPF0187 PROTEIN YNEE"/>
    <property type="match status" value="1"/>
</dbReference>
<keyword evidence="10" id="KW-1185">Reference proteome</keyword>
<evidence type="ECO:0000256" key="1">
    <source>
        <dbReference type="ARBA" id="ARBA00004651"/>
    </source>
</evidence>
<keyword evidence="4 8" id="KW-0812">Transmembrane</keyword>
<evidence type="ECO:0000256" key="4">
    <source>
        <dbReference type="ARBA" id="ARBA00022692"/>
    </source>
</evidence>
<keyword evidence="3" id="KW-1003">Cell membrane</keyword>
<evidence type="ECO:0000256" key="6">
    <source>
        <dbReference type="ARBA" id="ARBA00023065"/>
    </source>
</evidence>
<dbReference type="EMBL" id="JAAAJA010000346">
    <property type="protein sequence ID" value="KAG0255479.1"/>
    <property type="molecule type" value="Genomic_DNA"/>
</dbReference>
<reference evidence="9" key="1">
    <citation type="journal article" date="2020" name="Fungal Divers.">
        <title>Resolving the Mortierellaceae phylogeny through synthesis of multi-gene phylogenetics and phylogenomics.</title>
        <authorList>
            <person name="Vandepol N."/>
            <person name="Liber J."/>
            <person name="Desiro A."/>
            <person name="Na H."/>
            <person name="Kennedy M."/>
            <person name="Barry K."/>
            <person name="Grigoriev I.V."/>
            <person name="Miller A.N."/>
            <person name="O'Donnell K."/>
            <person name="Stajich J.E."/>
            <person name="Bonito G."/>
        </authorList>
    </citation>
    <scope>NUCLEOTIDE SEQUENCE</scope>
    <source>
        <strain evidence="9">KOD948</strain>
    </source>
</reference>
<dbReference type="Pfam" id="PF25539">
    <property type="entry name" value="Bestrophin_2"/>
    <property type="match status" value="1"/>
</dbReference>